<dbReference type="Pfam" id="PF07177">
    <property type="entry name" value="Neuralized"/>
    <property type="match status" value="1"/>
</dbReference>
<dbReference type="EMBL" id="LSRX01000145">
    <property type="protein sequence ID" value="OLQ07177.1"/>
    <property type="molecule type" value="Genomic_DNA"/>
</dbReference>
<comment type="caution">
    <text evidence="2">The sequence shown here is derived from an EMBL/GenBank/DDBJ whole genome shotgun (WGS) entry which is preliminary data.</text>
</comment>
<feature type="domain" description="NHR" evidence="1">
    <location>
        <begin position="115"/>
        <end position="176"/>
    </location>
</feature>
<sequence>MFYPLYPRGEDFLASSIAASENFEKLQRSLAGNGAKEPTNIRMLIGDDEEEQPRQQLNETDTTVRANIIDFIIVVFTTANLVTIISIINRVGGFELLELLGFLVYLKSHEMLGQSWRTSQLQPGDRVGVLATHDGHLMLFLNDVLVYLVTYCNIPWKEELFGILDLDGTVRAAHIVENNGVPSPEIQRFLGSIREADFAKRELLKDLWMMEAAPSKVSSRPMPLTAA</sequence>
<dbReference type="Gene3D" id="2.60.120.920">
    <property type="match status" value="1"/>
</dbReference>
<evidence type="ECO:0000313" key="2">
    <source>
        <dbReference type="EMBL" id="OLQ07177.1"/>
    </source>
</evidence>
<organism evidence="2 3">
    <name type="scientific">Symbiodinium microadriaticum</name>
    <name type="common">Dinoflagellate</name>
    <name type="synonym">Zooxanthella microadriatica</name>
    <dbReference type="NCBI Taxonomy" id="2951"/>
    <lineage>
        <taxon>Eukaryota</taxon>
        <taxon>Sar</taxon>
        <taxon>Alveolata</taxon>
        <taxon>Dinophyceae</taxon>
        <taxon>Suessiales</taxon>
        <taxon>Symbiodiniaceae</taxon>
        <taxon>Symbiodinium</taxon>
    </lineage>
</organism>
<gene>
    <name evidence="2" type="ORF">AK812_SmicGene9448</name>
</gene>
<dbReference type="InterPro" id="IPR043136">
    <property type="entry name" value="B30.2/SPRY_sf"/>
</dbReference>
<evidence type="ECO:0000259" key="1">
    <source>
        <dbReference type="Pfam" id="PF07177"/>
    </source>
</evidence>
<evidence type="ECO:0000313" key="3">
    <source>
        <dbReference type="Proteomes" id="UP000186817"/>
    </source>
</evidence>
<accession>A0A1Q9EIH8</accession>
<name>A0A1Q9EIH8_SYMMI</name>
<dbReference type="InterPro" id="IPR006573">
    <property type="entry name" value="NHR_dom"/>
</dbReference>
<dbReference type="AlphaFoldDB" id="A0A1Q9EIH8"/>
<dbReference type="Proteomes" id="UP000186817">
    <property type="component" value="Unassembled WGS sequence"/>
</dbReference>
<proteinExistence type="predicted"/>
<reference evidence="2 3" key="1">
    <citation type="submission" date="2016-02" db="EMBL/GenBank/DDBJ databases">
        <title>Genome analysis of coral dinoflagellate symbionts highlights evolutionary adaptations to a symbiotic lifestyle.</title>
        <authorList>
            <person name="Aranda M."/>
            <person name="Li Y."/>
            <person name="Liew Y.J."/>
            <person name="Baumgarten S."/>
            <person name="Simakov O."/>
            <person name="Wilson M."/>
            <person name="Piel J."/>
            <person name="Ashoor H."/>
            <person name="Bougouffa S."/>
            <person name="Bajic V.B."/>
            <person name="Ryu T."/>
            <person name="Ravasi T."/>
            <person name="Bayer T."/>
            <person name="Micklem G."/>
            <person name="Kim H."/>
            <person name="Bhak J."/>
            <person name="Lajeunesse T.C."/>
            <person name="Voolstra C.R."/>
        </authorList>
    </citation>
    <scope>NUCLEOTIDE SEQUENCE [LARGE SCALE GENOMIC DNA]</scope>
    <source>
        <strain evidence="2 3">CCMP2467</strain>
    </source>
</reference>
<protein>
    <recommendedName>
        <fullName evidence="1">NHR domain-containing protein</fullName>
    </recommendedName>
</protein>
<keyword evidence="3" id="KW-1185">Reference proteome</keyword>
<dbReference type="OrthoDB" id="10491025at2759"/>